<dbReference type="EMBL" id="JABSTR010000001">
    <property type="protein sequence ID" value="KAH9360183.1"/>
    <property type="molecule type" value="Genomic_DNA"/>
</dbReference>
<evidence type="ECO:0000313" key="2">
    <source>
        <dbReference type="Proteomes" id="UP000821853"/>
    </source>
</evidence>
<evidence type="ECO:0000313" key="1">
    <source>
        <dbReference type="EMBL" id="KAH9360183.1"/>
    </source>
</evidence>
<protein>
    <submittedName>
        <fullName evidence="1">Uncharacterized protein</fullName>
    </submittedName>
</protein>
<keyword evidence="2" id="KW-1185">Reference proteome</keyword>
<sequence>MFYLCLICRNSSAPGFYGLLKIHKPGVPFARLYTLLLTMPSTFKFTAPHLRPPPLPLAGKTPDSCPQLELLCETCITGEHWRRRKPGLVRRRVFVH</sequence>
<reference evidence="1 2" key="1">
    <citation type="journal article" date="2020" name="Cell">
        <title>Large-Scale Comparative Analyses of Tick Genomes Elucidate Their Genetic Diversity and Vector Capacities.</title>
        <authorList>
            <consortium name="Tick Genome and Microbiome Consortium (TIGMIC)"/>
            <person name="Jia N."/>
            <person name="Wang J."/>
            <person name="Shi W."/>
            <person name="Du L."/>
            <person name="Sun Y."/>
            <person name="Zhan W."/>
            <person name="Jiang J.F."/>
            <person name="Wang Q."/>
            <person name="Zhang B."/>
            <person name="Ji P."/>
            <person name="Bell-Sakyi L."/>
            <person name="Cui X.M."/>
            <person name="Yuan T.T."/>
            <person name="Jiang B.G."/>
            <person name="Yang W.F."/>
            <person name="Lam T.T."/>
            <person name="Chang Q.C."/>
            <person name="Ding S.J."/>
            <person name="Wang X.J."/>
            <person name="Zhu J.G."/>
            <person name="Ruan X.D."/>
            <person name="Zhao L."/>
            <person name="Wei J.T."/>
            <person name="Ye R.Z."/>
            <person name="Que T.C."/>
            <person name="Du C.H."/>
            <person name="Zhou Y.H."/>
            <person name="Cheng J.X."/>
            <person name="Dai P.F."/>
            <person name="Guo W.B."/>
            <person name="Han X.H."/>
            <person name="Huang E.J."/>
            <person name="Li L.F."/>
            <person name="Wei W."/>
            <person name="Gao Y.C."/>
            <person name="Liu J.Z."/>
            <person name="Shao H.Z."/>
            <person name="Wang X."/>
            <person name="Wang C.C."/>
            <person name="Yang T.C."/>
            <person name="Huo Q.B."/>
            <person name="Li W."/>
            <person name="Chen H.Y."/>
            <person name="Chen S.E."/>
            <person name="Zhou L.G."/>
            <person name="Ni X.B."/>
            <person name="Tian J.H."/>
            <person name="Sheng Y."/>
            <person name="Liu T."/>
            <person name="Pan Y.S."/>
            <person name="Xia L.Y."/>
            <person name="Li J."/>
            <person name="Zhao F."/>
            <person name="Cao W.C."/>
        </authorList>
    </citation>
    <scope>NUCLEOTIDE SEQUENCE [LARGE SCALE GENOMIC DNA]</scope>
    <source>
        <strain evidence="1">HaeL-2018</strain>
    </source>
</reference>
<proteinExistence type="predicted"/>
<accession>A0A9J6FBP9</accession>
<dbReference type="OrthoDB" id="6513546at2759"/>
<organism evidence="1 2">
    <name type="scientific">Haemaphysalis longicornis</name>
    <name type="common">Bush tick</name>
    <dbReference type="NCBI Taxonomy" id="44386"/>
    <lineage>
        <taxon>Eukaryota</taxon>
        <taxon>Metazoa</taxon>
        <taxon>Ecdysozoa</taxon>
        <taxon>Arthropoda</taxon>
        <taxon>Chelicerata</taxon>
        <taxon>Arachnida</taxon>
        <taxon>Acari</taxon>
        <taxon>Parasitiformes</taxon>
        <taxon>Ixodida</taxon>
        <taxon>Ixodoidea</taxon>
        <taxon>Ixodidae</taxon>
        <taxon>Haemaphysalinae</taxon>
        <taxon>Haemaphysalis</taxon>
    </lineage>
</organism>
<dbReference type="VEuPathDB" id="VectorBase:HLOH_043713"/>
<comment type="caution">
    <text evidence="1">The sequence shown here is derived from an EMBL/GenBank/DDBJ whole genome shotgun (WGS) entry which is preliminary data.</text>
</comment>
<dbReference type="AlphaFoldDB" id="A0A9J6FBP9"/>
<name>A0A9J6FBP9_HAELO</name>
<dbReference type="Proteomes" id="UP000821853">
    <property type="component" value="Chromosome 1"/>
</dbReference>
<gene>
    <name evidence="1" type="ORF">HPB48_001665</name>
</gene>